<comment type="caution">
    <text evidence="1">The sequence shown here is derived from an EMBL/GenBank/DDBJ whole genome shotgun (WGS) entry which is preliminary data.</text>
</comment>
<dbReference type="Proteomes" id="UP001615411">
    <property type="component" value="Unassembled WGS sequence"/>
</dbReference>
<keyword evidence="2" id="KW-1185">Reference proteome</keyword>
<name>A0ACC7LUY0_9PSED</name>
<gene>
    <name evidence="1" type="ORF">ACIKP7_07890</name>
</gene>
<dbReference type="EMBL" id="JBIUGF010000017">
    <property type="protein sequence ID" value="MFJ1338044.1"/>
    <property type="molecule type" value="Genomic_DNA"/>
</dbReference>
<reference evidence="1" key="1">
    <citation type="submission" date="2024-10" db="EMBL/GenBank/DDBJ databases">
        <title>Aeromonas and Pseudomonas from the Cagarras Archipelago, Rio de Janeiro, Brazil.</title>
        <authorList>
            <person name="Canellas A.L.B."/>
            <person name="Laport M.S."/>
        </authorList>
    </citation>
    <scope>NUCLEOTIDE SEQUENCE</scope>
    <source>
        <strain evidence="1">ACP-7</strain>
    </source>
</reference>
<accession>A0ACC7LUY0</accession>
<evidence type="ECO:0000313" key="1">
    <source>
        <dbReference type="EMBL" id="MFJ1338044.1"/>
    </source>
</evidence>
<organism evidence="1 2">
    <name type="scientific">Pseudomonas caricapapayae</name>
    <dbReference type="NCBI Taxonomy" id="46678"/>
    <lineage>
        <taxon>Bacteria</taxon>
        <taxon>Pseudomonadati</taxon>
        <taxon>Pseudomonadota</taxon>
        <taxon>Gammaproteobacteria</taxon>
        <taxon>Pseudomonadales</taxon>
        <taxon>Pseudomonadaceae</taxon>
        <taxon>Pseudomonas</taxon>
    </lineage>
</organism>
<sequence>MNQVNESELVPLIYDLEEFARADLELQKYVSALFSETNKSLILEVTRAISNLNTGYNDVGIDLLTKYRLVRRLFDDILRTFGDLHGEPFEEDPPIVSHTTVVECVECGNKHACRAKP</sequence>
<protein>
    <submittedName>
        <fullName evidence="1">Uncharacterized protein</fullName>
    </submittedName>
</protein>
<evidence type="ECO:0000313" key="2">
    <source>
        <dbReference type="Proteomes" id="UP001615411"/>
    </source>
</evidence>
<proteinExistence type="predicted"/>